<dbReference type="InterPro" id="IPR038425">
    <property type="entry name" value="GAT_sf"/>
</dbReference>
<feature type="compositionally biased region" description="Gly residues" evidence="4">
    <location>
        <begin position="341"/>
        <end position="359"/>
    </location>
</feature>
<dbReference type="Gene3D" id="1.20.58.160">
    <property type="match status" value="1"/>
</dbReference>
<reference evidence="7" key="2">
    <citation type="submission" date="2023-05" db="EMBL/GenBank/DDBJ databases">
        <authorList>
            <consortium name="Lawrence Berkeley National Laboratory"/>
            <person name="Steindorff A."/>
            <person name="Hensen N."/>
            <person name="Bonometti L."/>
            <person name="Westerberg I."/>
            <person name="Brannstrom I.O."/>
            <person name="Guillou S."/>
            <person name="Cros-Aarteil S."/>
            <person name="Calhoun S."/>
            <person name="Haridas S."/>
            <person name="Kuo A."/>
            <person name="Mondo S."/>
            <person name="Pangilinan J."/>
            <person name="Riley R."/>
            <person name="Labutti K."/>
            <person name="Andreopoulos B."/>
            <person name="Lipzen A."/>
            <person name="Chen C."/>
            <person name="Yanf M."/>
            <person name="Daum C."/>
            <person name="Ng V."/>
            <person name="Clum A."/>
            <person name="Ohm R."/>
            <person name="Martin F."/>
            <person name="Silar P."/>
            <person name="Natvig D."/>
            <person name="Lalanne C."/>
            <person name="Gautier V."/>
            <person name="Ament-Velasquez S.L."/>
            <person name="Kruys A."/>
            <person name="Hutchinson M.I."/>
            <person name="Powell A.J."/>
            <person name="Barry K."/>
            <person name="Miller A.N."/>
            <person name="Grigoriev I.V."/>
            <person name="Debuchy R."/>
            <person name="Gladieux P."/>
            <person name="Thoren M.H."/>
            <person name="Johannesson H."/>
        </authorList>
    </citation>
    <scope>NUCLEOTIDE SEQUENCE</scope>
    <source>
        <strain evidence="7">CBS 141.50</strain>
    </source>
</reference>
<keyword evidence="3" id="KW-0653">Protein transport</keyword>
<dbReference type="GO" id="GO:0015031">
    <property type="term" value="P:protein transport"/>
    <property type="evidence" value="ECO:0007669"/>
    <property type="project" value="UniProtKB-KW"/>
</dbReference>
<dbReference type="CDD" id="cd21383">
    <property type="entry name" value="GAT_GGA_Tom1-like"/>
    <property type="match status" value="1"/>
</dbReference>
<evidence type="ECO:0000256" key="1">
    <source>
        <dbReference type="ARBA" id="ARBA00011446"/>
    </source>
</evidence>
<dbReference type="GO" id="GO:0030479">
    <property type="term" value="C:actin cortical patch"/>
    <property type="evidence" value="ECO:0007669"/>
    <property type="project" value="TreeGrafter"/>
</dbReference>
<feature type="domain" description="VHS" evidence="5">
    <location>
        <begin position="56"/>
        <end position="170"/>
    </location>
</feature>
<dbReference type="InterPro" id="IPR002014">
    <property type="entry name" value="VHS_dom"/>
</dbReference>
<feature type="compositionally biased region" description="Polar residues" evidence="4">
    <location>
        <begin position="419"/>
        <end position="437"/>
    </location>
</feature>
<feature type="compositionally biased region" description="Low complexity" evidence="4">
    <location>
        <begin position="307"/>
        <end position="317"/>
    </location>
</feature>
<sequence length="493" mass="52239">MAGFSMNKVLGTIKKRPTFGGNGSAADNAPIDPANDTPENIASRSAGDDVIFLPLIVEAAVASPAAAAEAARVIRKYLHRDYWSKPSYQYNAIMLIRILADNPGPGFTRYMDKKFVDATKDLLRTGRDPSVRQLLMETLDSFETSKALDEGLGPTIEMWKKEKEKAYRAYGGTSVAPVPPPNMMQPFNPYQQAHHSLPHHRPVHAKPLPDPVELANRLEEARTSAKLLEQVVACTPPSEVLSNELIKEFSDRCSSASRSIQGYMAADSPGPDNDTMESLIDTNEQLQQALNHHRRAVLQAKKQLHGADSPASESSPAPQLPPVAEETRPPVSPPVPARRAGGSGFGGSSFGGGGLGISSGKGKASLDPYDAAAAATAASPIAGPSRSGNGTPRHDDTDDDGQDPFRDPPTETATHYHASGSSSSRPVGGASDTQQRLSFEPFHPGFGGGAGGSSSAARGAEKGKTEPVTPVSDEGGSDVYGATPRVDDHVYRY</sequence>
<keyword evidence="8" id="KW-1185">Reference proteome</keyword>
<evidence type="ECO:0000256" key="3">
    <source>
        <dbReference type="ARBA" id="ARBA00022927"/>
    </source>
</evidence>
<dbReference type="SUPFAM" id="SSF89009">
    <property type="entry name" value="GAT-like domain"/>
    <property type="match status" value="1"/>
</dbReference>
<dbReference type="GO" id="GO:0051666">
    <property type="term" value="P:actin cortical patch localization"/>
    <property type="evidence" value="ECO:0007669"/>
    <property type="project" value="TreeGrafter"/>
</dbReference>
<dbReference type="PROSITE" id="PS50909">
    <property type="entry name" value="GAT"/>
    <property type="match status" value="1"/>
</dbReference>
<accession>A0AAN6ZNH2</accession>
<comment type="subunit">
    <text evidence="1">Component of the ESCRT-0 complex composed of HSE1 and VPS27.</text>
</comment>
<comment type="caution">
    <text evidence="7">The sequence shown here is derived from an EMBL/GenBank/DDBJ whole genome shotgun (WGS) entry which is preliminary data.</text>
</comment>
<feature type="domain" description="GAT" evidence="6">
    <location>
        <begin position="209"/>
        <end position="298"/>
    </location>
</feature>
<proteinExistence type="predicted"/>
<name>A0AAN6ZNH2_9PEZI</name>
<evidence type="ECO:0000313" key="8">
    <source>
        <dbReference type="Proteomes" id="UP001302676"/>
    </source>
</evidence>
<evidence type="ECO:0000259" key="5">
    <source>
        <dbReference type="PROSITE" id="PS50179"/>
    </source>
</evidence>
<dbReference type="AlphaFoldDB" id="A0AAN6ZNH2"/>
<reference evidence="7" key="1">
    <citation type="journal article" date="2023" name="Mol. Phylogenet. Evol.">
        <title>Genome-scale phylogeny and comparative genomics of the fungal order Sordariales.</title>
        <authorList>
            <person name="Hensen N."/>
            <person name="Bonometti L."/>
            <person name="Westerberg I."/>
            <person name="Brannstrom I.O."/>
            <person name="Guillou S."/>
            <person name="Cros-Aarteil S."/>
            <person name="Calhoun S."/>
            <person name="Haridas S."/>
            <person name="Kuo A."/>
            <person name="Mondo S."/>
            <person name="Pangilinan J."/>
            <person name="Riley R."/>
            <person name="LaButti K."/>
            <person name="Andreopoulos B."/>
            <person name="Lipzen A."/>
            <person name="Chen C."/>
            <person name="Yan M."/>
            <person name="Daum C."/>
            <person name="Ng V."/>
            <person name="Clum A."/>
            <person name="Steindorff A."/>
            <person name="Ohm R.A."/>
            <person name="Martin F."/>
            <person name="Silar P."/>
            <person name="Natvig D.O."/>
            <person name="Lalanne C."/>
            <person name="Gautier V."/>
            <person name="Ament-Velasquez S.L."/>
            <person name="Kruys A."/>
            <person name="Hutchinson M.I."/>
            <person name="Powell A.J."/>
            <person name="Barry K."/>
            <person name="Miller A.N."/>
            <person name="Grigoriev I.V."/>
            <person name="Debuchy R."/>
            <person name="Gladieux P."/>
            <person name="Hiltunen Thoren M."/>
            <person name="Johannesson H."/>
        </authorList>
    </citation>
    <scope>NUCLEOTIDE SEQUENCE</scope>
    <source>
        <strain evidence="7">CBS 141.50</strain>
    </source>
</reference>
<feature type="compositionally biased region" description="Low complexity" evidence="4">
    <location>
        <begin position="25"/>
        <end position="36"/>
    </location>
</feature>
<dbReference type="GeneID" id="87813886"/>
<evidence type="ECO:0000256" key="2">
    <source>
        <dbReference type="ARBA" id="ARBA00022448"/>
    </source>
</evidence>
<dbReference type="GO" id="GO:0007015">
    <property type="term" value="P:actin filament organization"/>
    <property type="evidence" value="ECO:0007669"/>
    <property type="project" value="InterPro"/>
</dbReference>
<evidence type="ECO:0000259" key="6">
    <source>
        <dbReference type="PROSITE" id="PS50909"/>
    </source>
</evidence>
<dbReference type="InterPro" id="IPR008942">
    <property type="entry name" value="ENTH_VHS"/>
</dbReference>
<gene>
    <name evidence="7" type="ORF">C8A04DRAFT_12249</name>
</gene>
<dbReference type="GO" id="GO:0007034">
    <property type="term" value="P:vacuolar transport"/>
    <property type="evidence" value="ECO:0007669"/>
    <property type="project" value="UniProtKB-ARBA"/>
</dbReference>
<dbReference type="InterPro" id="IPR045007">
    <property type="entry name" value="LSB5"/>
</dbReference>
<evidence type="ECO:0000256" key="4">
    <source>
        <dbReference type="SAM" id="MobiDB-lite"/>
    </source>
</evidence>
<dbReference type="GO" id="GO:0035091">
    <property type="term" value="F:phosphatidylinositol binding"/>
    <property type="evidence" value="ECO:0007669"/>
    <property type="project" value="InterPro"/>
</dbReference>
<organism evidence="7 8">
    <name type="scientific">Dichotomopilus funicola</name>
    <dbReference type="NCBI Taxonomy" id="1934379"/>
    <lineage>
        <taxon>Eukaryota</taxon>
        <taxon>Fungi</taxon>
        <taxon>Dikarya</taxon>
        <taxon>Ascomycota</taxon>
        <taxon>Pezizomycotina</taxon>
        <taxon>Sordariomycetes</taxon>
        <taxon>Sordariomycetidae</taxon>
        <taxon>Sordariales</taxon>
        <taxon>Chaetomiaceae</taxon>
        <taxon>Dichotomopilus</taxon>
    </lineage>
</organism>
<dbReference type="PROSITE" id="PS50179">
    <property type="entry name" value="VHS"/>
    <property type="match status" value="1"/>
</dbReference>
<dbReference type="Gene3D" id="1.25.40.90">
    <property type="match status" value="1"/>
</dbReference>
<evidence type="ECO:0000313" key="7">
    <source>
        <dbReference type="EMBL" id="KAK4143556.1"/>
    </source>
</evidence>
<feature type="region of interest" description="Disordered" evidence="4">
    <location>
        <begin position="299"/>
        <end position="493"/>
    </location>
</feature>
<dbReference type="Pfam" id="PF03127">
    <property type="entry name" value="GAT"/>
    <property type="match status" value="1"/>
</dbReference>
<evidence type="ECO:0008006" key="9">
    <source>
        <dbReference type="Google" id="ProtNLM"/>
    </source>
</evidence>
<dbReference type="PANTHER" id="PTHR47789">
    <property type="entry name" value="LAS SEVENTEEN-BINDING PROTEIN 5"/>
    <property type="match status" value="1"/>
</dbReference>
<keyword evidence="2" id="KW-0813">Transport</keyword>
<feature type="compositionally biased region" description="Low complexity" evidence="4">
    <location>
        <begin position="360"/>
        <end position="378"/>
    </location>
</feature>
<dbReference type="Proteomes" id="UP001302676">
    <property type="component" value="Unassembled WGS sequence"/>
</dbReference>
<dbReference type="GO" id="GO:0006897">
    <property type="term" value="P:endocytosis"/>
    <property type="evidence" value="ECO:0007669"/>
    <property type="project" value="InterPro"/>
</dbReference>
<dbReference type="SUPFAM" id="SSF48464">
    <property type="entry name" value="ENTH/VHS domain"/>
    <property type="match status" value="1"/>
</dbReference>
<dbReference type="RefSeq" id="XP_062636927.1">
    <property type="nucleotide sequence ID" value="XM_062777273.1"/>
</dbReference>
<dbReference type="EMBL" id="MU853585">
    <property type="protein sequence ID" value="KAK4143556.1"/>
    <property type="molecule type" value="Genomic_DNA"/>
</dbReference>
<dbReference type="InterPro" id="IPR004152">
    <property type="entry name" value="GAT_dom"/>
</dbReference>
<dbReference type="GO" id="GO:0043130">
    <property type="term" value="F:ubiquitin binding"/>
    <property type="evidence" value="ECO:0007669"/>
    <property type="project" value="InterPro"/>
</dbReference>
<feature type="region of interest" description="Disordered" evidence="4">
    <location>
        <begin position="21"/>
        <end position="40"/>
    </location>
</feature>
<dbReference type="PANTHER" id="PTHR47789:SF2">
    <property type="entry name" value="VHS DOMAIN-CONTAINING PROTEIN"/>
    <property type="match status" value="1"/>
</dbReference>
<protein>
    <recommendedName>
        <fullName evidence="9">GAT domain-containing protein</fullName>
    </recommendedName>
</protein>